<proteinExistence type="inferred from homology"/>
<dbReference type="Pfam" id="PF08327">
    <property type="entry name" value="AHSA1"/>
    <property type="match status" value="1"/>
</dbReference>
<accession>A0A833GXR5</accession>
<dbReference type="Proteomes" id="UP000460298">
    <property type="component" value="Unassembled WGS sequence"/>
</dbReference>
<feature type="domain" description="Activator of Hsp90 ATPase homologue 1/2-like C-terminal" evidence="2">
    <location>
        <begin position="24"/>
        <end position="164"/>
    </location>
</feature>
<dbReference type="Gene3D" id="3.30.530.20">
    <property type="match status" value="1"/>
</dbReference>
<gene>
    <name evidence="3" type="ORF">F9K24_20230</name>
</gene>
<evidence type="ECO:0000313" key="3">
    <source>
        <dbReference type="EMBL" id="KAB2929322.1"/>
    </source>
</evidence>
<dbReference type="CDD" id="cd07826">
    <property type="entry name" value="SRPBCC_CalC_Aha1-like_9"/>
    <property type="match status" value="1"/>
</dbReference>
<dbReference type="AlphaFoldDB" id="A0A833GXR5"/>
<comment type="similarity">
    <text evidence="1">Belongs to the AHA1 family.</text>
</comment>
<evidence type="ECO:0000256" key="1">
    <source>
        <dbReference type="ARBA" id="ARBA00006817"/>
    </source>
</evidence>
<evidence type="ECO:0000259" key="2">
    <source>
        <dbReference type="Pfam" id="PF08327"/>
    </source>
</evidence>
<comment type="caution">
    <text evidence="3">The sequence shown here is derived from an EMBL/GenBank/DDBJ whole genome shotgun (WGS) entry which is preliminary data.</text>
</comment>
<dbReference type="InterPro" id="IPR013538">
    <property type="entry name" value="ASHA1/2-like_C"/>
</dbReference>
<organism evidence="3 4">
    <name type="scientific">Leptonema illini</name>
    <dbReference type="NCBI Taxonomy" id="183"/>
    <lineage>
        <taxon>Bacteria</taxon>
        <taxon>Pseudomonadati</taxon>
        <taxon>Spirochaetota</taxon>
        <taxon>Spirochaetia</taxon>
        <taxon>Leptospirales</taxon>
        <taxon>Leptospiraceae</taxon>
        <taxon>Leptonema</taxon>
    </lineage>
</organism>
<name>A0A833GXR5_9LEPT</name>
<dbReference type="EMBL" id="WBUI01000033">
    <property type="protein sequence ID" value="KAB2929322.1"/>
    <property type="molecule type" value="Genomic_DNA"/>
</dbReference>
<dbReference type="InterPro" id="IPR023393">
    <property type="entry name" value="START-like_dom_sf"/>
</dbReference>
<evidence type="ECO:0000313" key="4">
    <source>
        <dbReference type="Proteomes" id="UP000460298"/>
    </source>
</evidence>
<reference evidence="3 4" key="1">
    <citation type="submission" date="2019-10" db="EMBL/GenBank/DDBJ databases">
        <title>Extracellular Electron Transfer in a Candidatus Methanoperedens spp. Enrichment Culture.</title>
        <authorList>
            <person name="Berger S."/>
            <person name="Rangel Shaw D."/>
            <person name="Berben T."/>
            <person name="In 'T Zandt M."/>
            <person name="Frank J."/>
            <person name="Reimann J."/>
            <person name="Jetten M.S.M."/>
            <person name="Welte C.U."/>
        </authorList>
    </citation>
    <scope>NUCLEOTIDE SEQUENCE [LARGE SCALE GENOMIC DNA]</scope>
    <source>
        <strain evidence="3">SB12</strain>
    </source>
</reference>
<sequence length="170" mass="18851">MSLPKKLTVDLQGDADVVFQRYFDAPPAFVYDCNTKPDLVQRWLTGPDGWSFSTCRIDLRVGGEYLFVWQKEGESSFGFGGVYKEIKAPEIITNTEIFIPDPTQLPSLSDSSQASVNTLQLAAAGKGTLMTLTCRYPSAEIRKMALETGMEEGMEISYVRLDEMCLQAGV</sequence>
<dbReference type="SUPFAM" id="SSF55961">
    <property type="entry name" value="Bet v1-like"/>
    <property type="match status" value="1"/>
</dbReference>
<protein>
    <submittedName>
        <fullName evidence="3">SRPBCC family protein</fullName>
    </submittedName>
</protein>